<dbReference type="InterPro" id="IPR007581">
    <property type="entry name" value="Endonuclease-V"/>
</dbReference>
<evidence type="ECO:0000313" key="2">
    <source>
        <dbReference type="Proteomes" id="UP000294963"/>
    </source>
</evidence>
<dbReference type="AlphaFoldDB" id="A0A4R1XYG6"/>
<dbReference type="EMBL" id="SLVJ01000002">
    <property type="protein sequence ID" value="TCM69764.1"/>
    <property type="molecule type" value="Genomic_DNA"/>
</dbReference>
<dbReference type="GO" id="GO:0006281">
    <property type="term" value="P:DNA repair"/>
    <property type="evidence" value="ECO:0007669"/>
    <property type="project" value="InterPro"/>
</dbReference>
<keyword evidence="1" id="KW-0540">Nuclease</keyword>
<dbReference type="Pfam" id="PF04493">
    <property type="entry name" value="Endonuclease_5"/>
    <property type="match status" value="1"/>
</dbReference>
<name>A0A4R1XYG6_ACICA</name>
<accession>A0A4R1XYG6</accession>
<dbReference type="Proteomes" id="UP000294963">
    <property type="component" value="Unassembled WGS sequence"/>
</dbReference>
<dbReference type="GO" id="GO:0004519">
    <property type="term" value="F:endonuclease activity"/>
    <property type="evidence" value="ECO:0007669"/>
    <property type="project" value="UniProtKB-KW"/>
</dbReference>
<proteinExistence type="predicted"/>
<reference evidence="1 2" key="1">
    <citation type="submission" date="2019-03" db="EMBL/GenBank/DDBJ databases">
        <title>Genomic analyses of the natural microbiome of Caenorhabditis elegans.</title>
        <authorList>
            <person name="Samuel B."/>
        </authorList>
    </citation>
    <scope>NUCLEOTIDE SEQUENCE [LARGE SCALE GENOMIC DNA]</scope>
    <source>
        <strain evidence="1 2">JUb89</strain>
    </source>
</reference>
<sequence>MIVAIDVGYQESTALVAALVFEHWQSQTPVQEYRLKLNDIAEYEAGAFYKRELPCILAILQSIQHEIDCIVIDGYVFLGEDQTAGLGHYLWEALGQKVPIIGVAKNFFKGTPKACEMLRGKSIKPLYVTAIGIEQSVALQSIQSMFGQHRIPNLLKRVDQMSREQNQA</sequence>
<protein>
    <submittedName>
        <fullName evidence="1">Endonuclease V</fullName>
    </submittedName>
</protein>
<keyword evidence="1" id="KW-0378">Hydrolase</keyword>
<evidence type="ECO:0000313" key="1">
    <source>
        <dbReference type="EMBL" id="TCM69764.1"/>
    </source>
</evidence>
<dbReference type="OrthoDB" id="2593273at2"/>
<gene>
    <name evidence="1" type="ORF">EC844_10223</name>
</gene>
<keyword evidence="1" id="KW-0255">Endonuclease</keyword>
<dbReference type="Gene3D" id="3.30.2170.10">
    <property type="entry name" value="archaeoglobus fulgidus dsm 4304 superfamily"/>
    <property type="match status" value="1"/>
</dbReference>
<organism evidence="1 2">
    <name type="scientific">Acinetobacter calcoaceticus</name>
    <dbReference type="NCBI Taxonomy" id="471"/>
    <lineage>
        <taxon>Bacteria</taxon>
        <taxon>Pseudomonadati</taxon>
        <taxon>Pseudomonadota</taxon>
        <taxon>Gammaproteobacteria</taxon>
        <taxon>Moraxellales</taxon>
        <taxon>Moraxellaceae</taxon>
        <taxon>Acinetobacter</taxon>
        <taxon>Acinetobacter calcoaceticus/baumannii complex</taxon>
    </lineage>
</organism>
<keyword evidence="2" id="KW-1185">Reference proteome</keyword>
<comment type="caution">
    <text evidence="1">The sequence shown here is derived from an EMBL/GenBank/DDBJ whole genome shotgun (WGS) entry which is preliminary data.</text>
</comment>